<dbReference type="Gramene" id="TKW37609">
    <property type="protein sequence ID" value="TKW37609"/>
    <property type="gene ID" value="SEVIR_1G059400v2"/>
</dbReference>
<dbReference type="AlphaFoldDB" id="A0A4U6W9N2"/>
<accession>A0A4U6W9N2</accession>
<protein>
    <submittedName>
        <fullName evidence="1">Uncharacterized protein</fullName>
    </submittedName>
</protein>
<sequence>MIQSGHPRAVKISDVSHTKKYRCISTSRLIFQMMVRLQWSHPTDSLAVRLWRLELLLRAHR</sequence>
<organism evidence="1 2">
    <name type="scientific">Setaria viridis</name>
    <name type="common">Green bristlegrass</name>
    <name type="synonym">Setaria italica subsp. viridis</name>
    <dbReference type="NCBI Taxonomy" id="4556"/>
    <lineage>
        <taxon>Eukaryota</taxon>
        <taxon>Viridiplantae</taxon>
        <taxon>Streptophyta</taxon>
        <taxon>Embryophyta</taxon>
        <taxon>Tracheophyta</taxon>
        <taxon>Spermatophyta</taxon>
        <taxon>Magnoliopsida</taxon>
        <taxon>Liliopsida</taxon>
        <taxon>Poales</taxon>
        <taxon>Poaceae</taxon>
        <taxon>PACMAD clade</taxon>
        <taxon>Panicoideae</taxon>
        <taxon>Panicodae</taxon>
        <taxon>Paniceae</taxon>
        <taxon>Cenchrinae</taxon>
        <taxon>Setaria</taxon>
    </lineage>
</organism>
<gene>
    <name evidence="1" type="ORF">SEVIR_1G059400v2</name>
</gene>
<name>A0A4U6W9N2_SETVI</name>
<evidence type="ECO:0000313" key="2">
    <source>
        <dbReference type="Proteomes" id="UP000298652"/>
    </source>
</evidence>
<keyword evidence="2" id="KW-1185">Reference proteome</keyword>
<proteinExistence type="predicted"/>
<reference evidence="1" key="1">
    <citation type="submission" date="2019-03" db="EMBL/GenBank/DDBJ databases">
        <title>WGS assembly of Setaria viridis.</title>
        <authorList>
            <person name="Huang P."/>
            <person name="Jenkins J."/>
            <person name="Grimwood J."/>
            <person name="Barry K."/>
            <person name="Healey A."/>
            <person name="Mamidi S."/>
            <person name="Sreedasyam A."/>
            <person name="Shu S."/>
            <person name="Feldman M."/>
            <person name="Wu J."/>
            <person name="Yu Y."/>
            <person name="Chen C."/>
            <person name="Johnson J."/>
            <person name="Rokhsar D."/>
            <person name="Baxter I."/>
            <person name="Schmutz J."/>
            <person name="Brutnell T."/>
            <person name="Kellogg E."/>
        </authorList>
    </citation>
    <scope>NUCLEOTIDE SEQUENCE [LARGE SCALE GENOMIC DNA]</scope>
</reference>
<evidence type="ECO:0000313" key="1">
    <source>
        <dbReference type="EMBL" id="TKW37609.1"/>
    </source>
</evidence>
<dbReference type="Proteomes" id="UP000298652">
    <property type="component" value="Chromosome 1"/>
</dbReference>
<dbReference type="EMBL" id="CM016552">
    <property type="protein sequence ID" value="TKW37609.1"/>
    <property type="molecule type" value="Genomic_DNA"/>
</dbReference>